<reference evidence="9" key="1">
    <citation type="journal article" date="2015" name="Plant Cell">
        <title>Coordinated rates of evolution between interacting plastid and nuclear genes in Geraniaceae.</title>
        <authorList>
            <person name="Zhang J."/>
            <person name="Ruhlman T.A."/>
            <person name="Sabir J."/>
            <person name="Blazier J.C."/>
            <person name="Jansen R.K."/>
        </authorList>
    </citation>
    <scope>NUCLEOTIDE SEQUENCE</scope>
</reference>
<dbReference type="PANTHER" id="PTHR30603:SF4">
    <property type="entry name" value="RNA POLYMERASE SIGMA FACTOR SIGE, CHLOROPLASTIC_MITOCHONDRIAL"/>
    <property type="match status" value="1"/>
</dbReference>
<dbReference type="Pfam" id="PF04545">
    <property type="entry name" value="Sigma70_r4"/>
    <property type="match status" value="1"/>
</dbReference>
<dbReference type="InterPro" id="IPR007630">
    <property type="entry name" value="RNA_pol_sigma70_r4"/>
</dbReference>
<feature type="domain" description="RNA polymerase sigma-70 region 4" evidence="8">
    <location>
        <begin position="401"/>
        <end position="454"/>
    </location>
</feature>
<sequence>MRVVSVSSSSAALGVMGMKISNARIRFRFGFKRALSVVAFKQDNDKIALPIETPKNPSNSKKIEECNLQVDYSVSEAAAKLENIYNLSPTTDDLARRRKVRNPAKKVKRLSLDKRIELKRNKEQNVDGILIQRKNPKDENEKIKNLVREYRFPIASTRLDWVKTKMPPVLSSSEHDWLCKLMQPMKAIHKVQQDLLKKNGKHPTDHELAHVMNMNVTQLKTQLHVGQSARNKLIKHNLRLVLFAIKKYFKDLVDGANLEDLCQAGVQGLIRAVDRFESKRGSLSTYSVIWIRNAIMRHLKRTNIFGIPFSLEALRLKVHRAKVDLSYELRRPPTDDEIIKKVGISPEKYHDVKRASMPVYSLHARHPVTQEEYINLITDDENNDDDKRRQAALLRLALDDVLDSLKPKESLVIRQRFGLDGKGERTLGEIAGNLNISREMVRKYEMKALMKLKHPARVDYLHRHLAAN</sequence>
<dbReference type="Pfam" id="PF04539">
    <property type="entry name" value="Sigma70_r3"/>
    <property type="match status" value="1"/>
</dbReference>
<feature type="domain" description="RNA polymerase sigma-70 region 2" evidence="7">
    <location>
        <begin position="233"/>
        <end position="302"/>
    </location>
</feature>
<keyword evidence="4" id="KW-0238">DNA-binding</keyword>
<evidence type="ECO:0000313" key="9">
    <source>
        <dbReference type="EMBL" id="AKC88743.1"/>
    </source>
</evidence>
<evidence type="ECO:0000256" key="5">
    <source>
        <dbReference type="ARBA" id="ARBA00023163"/>
    </source>
</evidence>
<dbReference type="EMBL" id="KJ916974">
    <property type="protein sequence ID" value="AKC88743.1"/>
    <property type="molecule type" value="mRNA"/>
</dbReference>
<dbReference type="InterPro" id="IPR007624">
    <property type="entry name" value="RNA_pol_sigma70_r3"/>
</dbReference>
<gene>
    <name evidence="9" type="primary">sig5</name>
</gene>
<dbReference type="AlphaFoldDB" id="A0A0G2SYA4"/>
<dbReference type="PANTHER" id="PTHR30603">
    <property type="entry name" value="RNA POLYMERASE SIGMA FACTOR RPO"/>
    <property type="match status" value="1"/>
</dbReference>
<dbReference type="CDD" id="cd06171">
    <property type="entry name" value="Sigma70_r4"/>
    <property type="match status" value="1"/>
</dbReference>
<dbReference type="InterPro" id="IPR007627">
    <property type="entry name" value="RNA_pol_sigma70_r2"/>
</dbReference>
<dbReference type="GO" id="GO:0016987">
    <property type="term" value="F:sigma factor activity"/>
    <property type="evidence" value="ECO:0007669"/>
    <property type="project" value="UniProtKB-KW"/>
</dbReference>
<dbReference type="PRINTS" id="PR00046">
    <property type="entry name" value="SIGMA70FCT"/>
</dbReference>
<protein>
    <submittedName>
        <fullName evidence="9">Sigma factor</fullName>
    </submittedName>
</protein>
<dbReference type="NCBIfam" id="TIGR02937">
    <property type="entry name" value="sigma70-ECF"/>
    <property type="match status" value="1"/>
</dbReference>
<dbReference type="Pfam" id="PF04542">
    <property type="entry name" value="Sigma70_r2"/>
    <property type="match status" value="1"/>
</dbReference>
<evidence type="ECO:0000256" key="1">
    <source>
        <dbReference type="ARBA" id="ARBA00007788"/>
    </source>
</evidence>
<evidence type="ECO:0000259" key="6">
    <source>
        <dbReference type="Pfam" id="PF04539"/>
    </source>
</evidence>
<dbReference type="InterPro" id="IPR036388">
    <property type="entry name" value="WH-like_DNA-bd_sf"/>
</dbReference>
<dbReference type="InterPro" id="IPR013324">
    <property type="entry name" value="RNA_pol_sigma_r3/r4-like"/>
</dbReference>
<dbReference type="SUPFAM" id="SSF88659">
    <property type="entry name" value="Sigma3 and sigma4 domains of RNA polymerase sigma factors"/>
    <property type="match status" value="2"/>
</dbReference>
<dbReference type="GO" id="GO:0071482">
    <property type="term" value="P:cellular response to light stimulus"/>
    <property type="evidence" value="ECO:0007669"/>
    <property type="project" value="UniProtKB-ARBA"/>
</dbReference>
<feature type="domain" description="RNA polymerase sigma-70 region 3" evidence="6">
    <location>
        <begin position="316"/>
        <end position="384"/>
    </location>
</feature>
<dbReference type="GO" id="GO:0006352">
    <property type="term" value="P:DNA-templated transcription initiation"/>
    <property type="evidence" value="ECO:0007669"/>
    <property type="project" value="InterPro"/>
</dbReference>
<dbReference type="InterPro" id="IPR014284">
    <property type="entry name" value="RNA_pol_sigma-70_dom"/>
</dbReference>
<organism evidence="9">
    <name type="scientific">Geranium phaeum</name>
    <dbReference type="NCBI Taxonomy" id="379952"/>
    <lineage>
        <taxon>Eukaryota</taxon>
        <taxon>Viridiplantae</taxon>
        <taxon>Streptophyta</taxon>
        <taxon>Embryophyta</taxon>
        <taxon>Tracheophyta</taxon>
        <taxon>Spermatophyta</taxon>
        <taxon>Magnoliopsida</taxon>
        <taxon>eudicotyledons</taxon>
        <taxon>Gunneridae</taxon>
        <taxon>Pentapetalae</taxon>
        <taxon>rosids</taxon>
        <taxon>malvids</taxon>
        <taxon>Geraniales</taxon>
        <taxon>Geraniaceae</taxon>
        <taxon>Geranium</taxon>
    </lineage>
</organism>
<evidence type="ECO:0000259" key="8">
    <source>
        <dbReference type="Pfam" id="PF04545"/>
    </source>
</evidence>
<keyword evidence="2" id="KW-0805">Transcription regulation</keyword>
<name>A0A0G2SYA4_9ROSI</name>
<comment type="similarity">
    <text evidence="1">Belongs to the sigma-70 factor family.</text>
</comment>
<evidence type="ECO:0000256" key="4">
    <source>
        <dbReference type="ARBA" id="ARBA00023125"/>
    </source>
</evidence>
<accession>A0A0G2SYA4</accession>
<dbReference type="Gene3D" id="1.10.10.10">
    <property type="entry name" value="Winged helix-like DNA-binding domain superfamily/Winged helix DNA-binding domain"/>
    <property type="match status" value="2"/>
</dbReference>
<evidence type="ECO:0000256" key="3">
    <source>
        <dbReference type="ARBA" id="ARBA00023082"/>
    </source>
</evidence>
<evidence type="ECO:0000256" key="2">
    <source>
        <dbReference type="ARBA" id="ARBA00023015"/>
    </source>
</evidence>
<proteinExistence type="evidence at transcript level"/>
<dbReference type="InterPro" id="IPR050239">
    <property type="entry name" value="Sigma-70_RNA_pol_init_factors"/>
</dbReference>
<evidence type="ECO:0000259" key="7">
    <source>
        <dbReference type="Pfam" id="PF04542"/>
    </source>
</evidence>
<keyword evidence="3" id="KW-0731">Sigma factor</keyword>
<keyword evidence="5" id="KW-0804">Transcription</keyword>
<dbReference type="GO" id="GO:0003677">
    <property type="term" value="F:DNA binding"/>
    <property type="evidence" value="ECO:0007669"/>
    <property type="project" value="UniProtKB-KW"/>
</dbReference>
<dbReference type="InterPro" id="IPR000943">
    <property type="entry name" value="RNA_pol_sigma70"/>
</dbReference>
<dbReference type="Gene3D" id="1.20.120.1810">
    <property type="match status" value="1"/>
</dbReference>
<dbReference type="SUPFAM" id="SSF88946">
    <property type="entry name" value="Sigma2 domain of RNA polymerase sigma factors"/>
    <property type="match status" value="1"/>
</dbReference>
<dbReference type="InterPro" id="IPR013325">
    <property type="entry name" value="RNA_pol_sigma_r2"/>
</dbReference>